<keyword evidence="1" id="KW-0378">Hydrolase</keyword>
<dbReference type="PROSITE" id="PS51746">
    <property type="entry name" value="PPM_2"/>
    <property type="match status" value="1"/>
</dbReference>
<dbReference type="CDD" id="cd00143">
    <property type="entry name" value="PP2Cc"/>
    <property type="match status" value="1"/>
</dbReference>
<dbReference type="PANTHER" id="PTHR12320:SF1">
    <property type="entry name" value="PROTEIN PHOSPHATASE PTC7 HOMOLOG"/>
    <property type="match status" value="1"/>
</dbReference>
<dbReference type="EMBL" id="HBJA01130528">
    <property type="protein sequence ID" value="CAE0833537.1"/>
    <property type="molecule type" value="Transcribed_RNA"/>
</dbReference>
<dbReference type="InterPro" id="IPR039123">
    <property type="entry name" value="PPTC7"/>
</dbReference>
<reference evidence="3" key="1">
    <citation type="submission" date="2021-01" db="EMBL/GenBank/DDBJ databases">
        <authorList>
            <person name="Corre E."/>
            <person name="Pelletier E."/>
            <person name="Niang G."/>
            <person name="Scheremetjew M."/>
            <person name="Finn R."/>
            <person name="Kale V."/>
            <person name="Holt S."/>
            <person name="Cochrane G."/>
            <person name="Meng A."/>
            <person name="Brown T."/>
            <person name="Cohen L."/>
        </authorList>
    </citation>
    <scope>NUCLEOTIDE SEQUENCE</scope>
    <source>
        <strain evidence="3">CCMP1594</strain>
    </source>
</reference>
<dbReference type="Pfam" id="PF07228">
    <property type="entry name" value="SpoIIE"/>
    <property type="match status" value="1"/>
</dbReference>
<gene>
    <name evidence="3" type="ORF">EGYM00163_LOCUS44833</name>
</gene>
<evidence type="ECO:0000313" key="3">
    <source>
        <dbReference type="EMBL" id="CAE0833537.1"/>
    </source>
</evidence>
<dbReference type="GO" id="GO:0046872">
    <property type="term" value="F:metal ion binding"/>
    <property type="evidence" value="ECO:0007669"/>
    <property type="project" value="UniProtKB-UniRule"/>
</dbReference>
<dbReference type="SMART" id="SM00332">
    <property type="entry name" value="PP2Cc"/>
    <property type="match status" value="1"/>
</dbReference>
<dbReference type="AlphaFoldDB" id="A0A7S4LJK5"/>
<comment type="cofactor">
    <cofactor evidence="1">
        <name>Mn(2+)</name>
        <dbReference type="ChEBI" id="CHEBI:29035"/>
    </cofactor>
</comment>
<evidence type="ECO:0000259" key="2">
    <source>
        <dbReference type="PROSITE" id="PS51746"/>
    </source>
</evidence>
<comment type="cofactor">
    <cofactor evidence="1">
        <name>Mg(2+)</name>
        <dbReference type="ChEBI" id="CHEBI:18420"/>
    </cofactor>
</comment>
<dbReference type="SMART" id="SM00331">
    <property type="entry name" value="PP2C_SIG"/>
    <property type="match status" value="1"/>
</dbReference>
<sequence length="271" mass="29079">MCSRVFRSLCLRSNLQATRCYVTGSGGYKLDFSVGFLPHPLKKPYGEDAYFICNALVMGVADGVGGSALHGIDPGEYASGLMAEAHNISSAMDSSGKRICPLEVLQGAYEAVSDVAGSTTACIAALNGDVLDVCNLGDSGCMIMRNNEILYMSKEQTHGFNYPFQLGAESQDSPMDADMSSHTITEGDFVLLATDGVFDNLFQEQILDLFQKYQGDFSALGTHVAEAAFDMASNRTENTPYAIRCHTMIGVAHMGGKMDDITAVVARVCRV</sequence>
<dbReference type="Gene3D" id="3.60.40.10">
    <property type="entry name" value="PPM-type phosphatase domain"/>
    <property type="match status" value="1"/>
</dbReference>
<evidence type="ECO:0000256" key="1">
    <source>
        <dbReference type="RuleBase" id="RU366020"/>
    </source>
</evidence>
<dbReference type="PANTHER" id="PTHR12320">
    <property type="entry name" value="PROTEIN PHOSPHATASE 2C"/>
    <property type="match status" value="1"/>
</dbReference>
<organism evidence="3">
    <name type="scientific">Eutreptiella gymnastica</name>
    <dbReference type="NCBI Taxonomy" id="73025"/>
    <lineage>
        <taxon>Eukaryota</taxon>
        <taxon>Discoba</taxon>
        <taxon>Euglenozoa</taxon>
        <taxon>Euglenida</taxon>
        <taxon>Spirocuta</taxon>
        <taxon>Euglenophyceae</taxon>
        <taxon>Eutreptiales</taxon>
        <taxon>Eutreptiaceae</taxon>
        <taxon>Eutreptiella</taxon>
    </lineage>
</organism>
<comment type="catalytic activity">
    <reaction evidence="1">
        <text>O-phospho-L-threonyl-[protein] + H2O = L-threonyl-[protein] + phosphate</text>
        <dbReference type="Rhea" id="RHEA:47004"/>
        <dbReference type="Rhea" id="RHEA-COMP:11060"/>
        <dbReference type="Rhea" id="RHEA-COMP:11605"/>
        <dbReference type="ChEBI" id="CHEBI:15377"/>
        <dbReference type="ChEBI" id="CHEBI:30013"/>
        <dbReference type="ChEBI" id="CHEBI:43474"/>
        <dbReference type="ChEBI" id="CHEBI:61977"/>
        <dbReference type="EC" id="3.1.3.16"/>
    </reaction>
</comment>
<keyword evidence="1" id="KW-0460">Magnesium</keyword>
<dbReference type="EC" id="3.1.3.16" evidence="1"/>
<accession>A0A7S4LJK5</accession>
<dbReference type="InterPro" id="IPR036457">
    <property type="entry name" value="PPM-type-like_dom_sf"/>
</dbReference>
<comment type="catalytic activity">
    <reaction evidence="1">
        <text>O-phospho-L-seryl-[protein] + H2O = L-seryl-[protein] + phosphate</text>
        <dbReference type="Rhea" id="RHEA:20629"/>
        <dbReference type="Rhea" id="RHEA-COMP:9863"/>
        <dbReference type="Rhea" id="RHEA-COMP:11604"/>
        <dbReference type="ChEBI" id="CHEBI:15377"/>
        <dbReference type="ChEBI" id="CHEBI:29999"/>
        <dbReference type="ChEBI" id="CHEBI:43474"/>
        <dbReference type="ChEBI" id="CHEBI:83421"/>
        <dbReference type="EC" id="3.1.3.16"/>
    </reaction>
</comment>
<keyword evidence="1" id="KW-0479">Metal-binding</keyword>
<keyword evidence="1" id="KW-0464">Manganese</keyword>
<feature type="domain" description="PPM-type phosphatase" evidence="2">
    <location>
        <begin position="33"/>
        <end position="268"/>
    </location>
</feature>
<protein>
    <recommendedName>
        <fullName evidence="1">Protein phosphatase</fullName>
        <ecNumber evidence="1">3.1.3.16</ecNumber>
    </recommendedName>
</protein>
<dbReference type="GO" id="GO:0004722">
    <property type="term" value="F:protein serine/threonine phosphatase activity"/>
    <property type="evidence" value="ECO:0007669"/>
    <property type="project" value="UniProtKB-EC"/>
</dbReference>
<comment type="similarity">
    <text evidence="1">Belongs to the PP2C family.</text>
</comment>
<proteinExistence type="inferred from homology"/>
<dbReference type="SUPFAM" id="SSF81606">
    <property type="entry name" value="PP2C-like"/>
    <property type="match status" value="1"/>
</dbReference>
<keyword evidence="1" id="KW-0904">Protein phosphatase</keyword>
<dbReference type="InterPro" id="IPR001932">
    <property type="entry name" value="PPM-type_phosphatase-like_dom"/>
</dbReference>
<name>A0A7S4LJK5_9EUGL</name>